<feature type="compositionally biased region" description="Basic and acidic residues" evidence="2">
    <location>
        <begin position="240"/>
        <end position="249"/>
    </location>
</feature>
<proteinExistence type="predicted"/>
<keyword evidence="5" id="KW-1185">Reference proteome</keyword>
<dbReference type="PROSITE" id="PS00108">
    <property type="entry name" value="PROTEIN_KINASE_ST"/>
    <property type="match status" value="1"/>
</dbReference>
<comment type="caution">
    <text evidence="4">The sequence shown here is derived from an EMBL/GenBank/DDBJ whole genome shotgun (WGS) entry which is preliminary data.</text>
</comment>
<evidence type="ECO:0000313" key="5">
    <source>
        <dbReference type="Proteomes" id="UP000241769"/>
    </source>
</evidence>
<dbReference type="PROSITE" id="PS50011">
    <property type="entry name" value="PROTEIN_KINASE_DOM"/>
    <property type="match status" value="1"/>
</dbReference>
<dbReference type="SMART" id="SM00220">
    <property type="entry name" value="S_TKc"/>
    <property type="match status" value="1"/>
</dbReference>
<accession>A0A2P6MYV1</accession>
<dbReference type="EMBL" id="MDYQ01000294">
    <property type="protein sequence ID" value="PRP76882.1"/>
    <property type="molecule type" value="Genomic_DNA"/>
</dbReference>
<evidence type="ECO:0000313" key="4">
    <source>
        <dbReference type="EMBL" id="PRP76882.1"/>
    </source>
</evidence>
<dbReference type="InParanoid" id="A0A2P6MYV1"/>
<feature type="coiled-coil region" evidence="1">
    <location>
        <begin position="287"/>
        <end position="314"/>
    </location>
</feature>
<protein>
    <recommendedName>
        <fullName evidence="3">Protein kinase domain-containing protein</fullName>
    </recommendedName>
</protein>
<feature type="compositionally biased region" description="Basic and acidic residues" evidence="2">
    <location>
        <begin position="137"/>
        <end position="148"/>
    </location>
</feature>
<dbReference type="OrthoDB" id="1299712at2759"/>
<evidence type="ECO:0000256" key="1">
    <source>
        <dbReference type="SAM" id="Coils"/>
    </source>
</evidence>
<dbReference type="PANTHER" id="PTHR24362">
    <property type="entry name" value="SERINE/THREONINE-PROTEIN KINASE NEK"/>
    <property type="match status" value="1"/>
</dbReference>
<dbReference type="GO" id="GO:0004672">
    <property type="term" value="F:protein kinase activity"/>
    <property type="evidence" value="ECO:0007669"/>
    <property type="project" value="InterPro"/>
</dbReference>
<reference evidence="4 5" key="1">
    <citation type="journal article" date="2018" name="Genome Biol. Evol.">
        <title>Multiple Roots of Fruiting Body Formation in Amoebozoa.</title>
        <authorList>
            <person name="Hillmann F."/>
            <person name="Forbes G."/>
            <person name="Novohradska S."/>
            <person name="Ferling I."/>
            <person name="Riege K."/>
            <person name="Groth M."/>
            <person name="Westermann M."/>
            <person name="Marz M."/>
            <person name="Spaller T."/>
            <person name="Winckler T."/>
            <person name="Schaap P."/>
            <person name="Glockner G."/>
        </authorList>
    </citation>
    <scope>NUCLEOTIDE SEQUENCE [LARGE SCALE GENOMIC DNA]</scope>
    <source>
        <strain evidence="4 5">Jena</strain>
    </source>
</reference>
<dbReference type="Proteomes" id="UP000241769">
    <property type="component" value="Unassembled WGS sequence"/>
</dbReference>
<dbReference type="GO" id="GO:0005524">
    <property type="term" value="F:ATP binding"/>
    <property type="evidence" value="ECO:0007669"/>
    <property type="project" value="InterPro"/>
</dbReference>
<feature type="compositionally biased region" description="Acidic residues" evidence="2">
    <location>
        <begin position="149"/>
        <end position="165"/>
    </location>
</feature>
<evidence type="ECO:0000259" key="3">
    <source>
        <dbReference type="PROSITE" id="PS50011"/>
    </source>
</evidence>
<dbReference type="InterPro" id="IPR008271">
    <property type="entry name" value="Ser/Thr_kinase_AS"/>
</dbReference>
<feature type="region of interest" description="Disordered" evidence="2">
    <location>
        <begin position="96"/>
        <end position="268"/>
    </location>
</feature>
<dbReference type="InterPro" id="IPR011009">
    <property type="entry name" value="Kinase-like_dom_sf"/>
</dbReference>
<evidence type="ECO:0000256" key="2">
    <source>
        <dbReference type="SAM" id="MobiDB-lite"/>
    </source>
</evidence>
<gene>
    <name evidence="4" type="ORF">PROFUN_14677</name>
</gene>
<name>A0A2P6MYV1_9EUKA</name>
<dbReference type="Pfam" id="PF00069">
    <property type="entry name" value="Pkinase"/>
    <property type="match status" value="1"/>
</dbReference>
<feature type="compositionally biased region" description="Acidic residues" evidence="2">
    <location>
        <begin position="177"/>
        <end position="202"/>
    </location>
</feature>
<feature type="domain" description="Protein kinase" evidence="3">
    <location>
        <begin position="423"/>
        <end position="861"/>
    </location>
</feature>
<feature type="compositionally biased region" description="Acidic residues" evidence="2">
    <location>
        <begin position="210"/>
        <end position="239"/>
    </location>
</feature>
<dbReference type="InterPro" id="IPR000719">
    <property type="entry name" value="Prot_kinase_dom"/>
</dbReference>
<organism evidence="4 5">
    <name type="scientific">Planoprotostelium fungivorum</name>
    <dbReference type="NCBI Taxonomy" id="1890364"/>
    <lineage>
        <taxon>Eukaryota</taxon>
        <taxon>Amoebozoa</taxon>
        <taxon>Evosea</taxon>
        <taxon>Variosea</taxon>
        <taxon>Cavosteliida</taxon>
        <taxon>Cavosteliaceae</taxon>
        <taxon>Planoprotostelium</taxon>
    </lineage>
</organism>
<dbReference type="STRING" id="1890364.A0A2P6MYV1"/>
<feature type="compositionally biased region" description="Basic and acidic residues" evidence="2">
    <location>
        <begin position="99"/>
        <end position="112"/>
    </location>
</feature>
<feature type="compositionally biased region" description="Basic and acidic residues" evidence="2">
    <location>
        <begin position="166"/>
        <end position="176"/>
    </location>
</feature>
<keyword evidence="1" id="KW-0175">Coiled coil</keyword>
<sequence>MSSEPKGGTQKKKPNAFVACACFNPLEKRLEHIQHGKKVPNNKTCTKKGCGRPIVIYCEKTKPHWYRPVTGERHDYRTYQELMKNDPSGRFLYVVDSSKQSEERGDVDRDGKEEEEDGEKSTTKEETSSEEEQMEASVKEKGKHRKEEENEEEDEEEERGDEDEKGEQKATEKERKDEEEDEEDEEEEGEEEECEEEEDEGEEQKGDEKEKEDEDEEDEDEEEEDEKEEEDEEEEEEKEEDRIVGEESCKTVSLDLEEETEQETKESELKYRIQALEEDQKRMTRSSHRKSKEMRELKEEMRELREEIEISKQLSFHAENFKFSWKRRAEGGIEYTMTAKATGEKGLVLSAEIKKGLLTIKSYKNDANFSIECKKHRSRQGNCEIPIGRSMTWKIYNGRLEVGYMEWTVDEMGWKGLDQLLKYRGSEVIGEGAFGVVIGVTMRYSVPNIPELRKNHIESRKIIWIVVETKVKRDSGEVITKEWDMGRFMVKIVQLFISDWRQRNVKEHHILVEGRDKREHLIDLHQTDTYELEFDVNIPKYFVHKLHLAPYYDWIEERERSPHLGKMECYDCRRDLDDWVTCGCDAIIHKRCQGNHERRCLDNKLVGYQATKENRYALKVVVGGKEENTGEMNALAIRQDGVQVMEIFEIQKKEEMYTVIVMERLVTLKECPLIHPKRLIYYAFKSLQECHKSLIQHNDIKPDNILVNEKQIVFLTDYGISECIEEGGSASQLTGSIGYLAPEKLLTQPIPFKSDIWSLGATFLHYFCPSVDTDIRGDKHAEYVRAYDQQTECSLKTEEFIQLESEAIAQIKAKNMQVIRFAKSFEYDLLTPDLRDIIVRMLSFDANKRPSIEGILQNMSV</sequence>
<dbReference type="PANTHER" id="PTHR24362:SF309">
    <property type="entry name" value="PROTEIN KINASE DOMAIN-CONTAINING PROTEIN"/>
    <property type="match status" value="1"/>
</dbReference>
<dbReference type="Gene3D" id="1.10.510.10">
    <property type="entry name" value="Transferase(Phosphotransferase) domain 1"/>
    <property type="match status" value="1"/>
</dbReference>
<dbReference type="AlphaFoldDB" id="A0A2P6MYV1"/>
<dbReference type="SUPFAM" id="SSF56112">
    <property type="entry name" value="Protein kinase-like (PK-like)"/>
    <property type="match status" value="1"/>
</dbReference>